<dbReference type="RefSeq" id="WP_021713516.1">
    <property type="nucleotide sequence ID" value="NZ_BATM01000020.1"/>
</dbReference>
<keyword evidence="10" id="KW-0520">NAD</keyword>
<evidence type="ECO:0000256" key="12">
    <source>
        <dbReference type="ARBA" id="ARBA00033140"/>
    </source>
</evidence>
<evidence type="ECO:0000256" key="14">
    <source>
        <dbReference type="ARBA" id="ARBA00048721"/>
    </source>
</evidence>
<evidence type="ECO:0000256" key="4">
    <source>
        <dbReference type="ARBA" id="ARBA00012389"/>
    </source>
</evidence>
<evidence type="ECO:0000256" key="10">
    <source>
        <dbReference type="ARBA" id="ARBA00023027"/>
    </source>
</evidence>
<dbReference type="EMBL" id="BATM01000020">
    <property type="protein sequence ID" value="GAD79807.1"/>
    <property type="molecule type" value="Genomic_DNA"/>
</dbReference>
<comment type="similarity">
    <text evidence="3">Belongs to the NadD family.</text>
</comment>
<dbReference type="UniPathway" id="UPA00253">
    <property type="reaction ID" value="UER00332"/>
</dbReference>
<dbReference type="STRING" id="1219080.VEZ01S_20_00790"/>
<comment type="caution">
    <text evidence="16">The sequence shown here is derived from an EMBL/GenBank/DDBJ whole genome shotgun (WGS) entry which is preliminary data.</text>
</comment>
<evidence type="ECO:0000313" key="16">
    <source>
        <dbReference type="EMBL" id="GAD79807.1"/>
    </source>
</evidence>
<evidence type="ECO:0000256" key="9">
    <source>
        <dbReference type="ARBA" id="ARBA00022840"/>
    </source>
</evidence>
<comment type="function">
    <text evidence="1">Catalyzes the reversible adenylation of nicotinate mononucleotide (NaMN) to nicotinic acid adenine dinucleotide (NaAD).</text>
</comment>
<comment type="catalytic activity">
    <reaction evidence="14">
        <text>nicotinate beta-D-ribonucleotide + ATP + H(+) = deamido-NAD(+) + diphosphate</text>
        <dbReference type="Rhea" id="RHEA:22860"/>
        <dbReference type="ChEBI" id="CHEBI:15378"/>
        <dbReference type="ChEBI" id="CHEBI:30616"/>
        <dbReference type="ChEBI" id="CHEBI:33019"/>
        <dbReference type="ChEBI" id="CHEBI:57502"/>
        <dbReference type="ChEBI" id="CHEBI:58437"/>
        <dbReference type="EC" id="2.7.7.18"/>
    </reaction>
</comment>
<dbReference type="InterPro" id="IPR005248">
    <property type="entry name" value="NadD/NMNAT"/>
</dbReference>
<dbReference type="NCBIfam" id="NF006479">
    <property type="entry name" value="PRK08887.1"/>
    <property type="match status" value="1"/>
</dbReference>
<dbReference type="GO" id="GO:0009435">
    <property type="term" value="P:NAD+ biosynthetic process"/>
    <property type="evidence" value="ECO:0007669"/>
    <property type="project" value="UniProtKB-UniPathway"/>
</dbReference>
<evidence type="ECO:0000256" key="2">
    <source>
        <dbReference type="ARBA" id="ARBA00005019"/>
    </source>
</evidence>
<keyword evidence="6 16" id="KW-0808">Transferase</keyword>
<evidence type="ECO:0000256" key="13">
    <source>
        <dbReference type="ARBA" id="ARBA00033353"/>
    </source>
</evidence>
<keyword evidence="5" id="KW-0662">Pyridine nucleotide biosynthesis</keyword>
<evidence type="ECO:0000256" key="6">
    <source>
        <dbReference type="ARBA" id="ARBA00022679"/>
    </source>
</evidence>
<evidence type="ECO:0000313" key="17">
    <source>
        <dbReference type="Proteomes" id="UP000016562"/>
    </source>
</evidence>
<dbReference type="PANTHER" id="PTHR39321">
    <property type="entry name" value="NICOTINATE-NUCLEOTIDE ADENYLYLTRANSFERASE-RELATED"/>
    <property type="match status" value="1"/>
</dbReference>
<dbReference type="OrthoDB" id="5295945at2"/>
<dbReference type="Gene3D" id="3.40.50.620">
    <property type="entry name" value="HUPs"/>
    <property type="match status" value="1"/>
</dbReference>
<dbReference type="InterPro" id="IPR014729">
    <property type="entry name" value="Rossmann-like_a/b/a_fold"/>
</dbReference>
<comment type="pathway">
    <text evidence="2">Cofactor biosynthesis; NAD(+) biosynthesis; deamido-NAD(+) from nicotinate D-ribonucleotide: step 1/1.</text>
</comment>
<dbReference type="GO" id="GO:0004515">
    <property type="term" value="F:nicotinate-nucleotide adenylyltransferase activity"/>
    <property type="evidence" value="ECO:0007669"/>
    <property type="project" value="UniProtKB-EC"/>
</dbReference>
<dbReference type="InterPro" id="IPR004821">
    <property type="entry name" value="Cyt_trans-like"/>
</dbReference>
<evidence type="ECO:0000256" key="11">
    <source>
        <dbReference type="ARBA" id="ARBA00031253"/>
    </source>
</evidence>
<feature type="domain" description="Cytidyltransferase-like" evidence="15">
    <location>
        <begin position="6"/>
        <end position="146"/>
    </location>
</feature>
<protein>
    <recommendedName>
        <fullName evidence="4">nicotinate-nucleotide adenylyltransferase</fullName>
        <ecNumber evidence="4">2.7.7.18</ecNumber>
    </recommendedName>
    <alternativeName>
        <fullName evidence="13">Deamido-NAD(+) diphosphorylase</fullName>
    </alternativeName>
    <alternativeName>
        <fullName evidence="12">Deamido-NAD(+) pyrophosphorylase</fullName>
    </alternativeName>
    <alternativeName>
        <fullName evidence="11">Nicotinate mononucleotide adenylyltransferase</fullName>
    </alternativeName>
</protein>
<reference evidence="16 17" key="1">
    <citation type="submission" date="2013-09" db="EMBL/GenBank/DDBJ databases">
        <title>Whole genome shotgun sequence of Vibrio ezurae NBRC 102218.</title>
        <authorList>
            <person name="Yoshida I."/>
            <person name="Hosoyama A."/>
            <person name="Numata M."/>
            <person name="Hashimoto M."/>
            <person name="Hosoyama Y."/>
            <person name="Tsuchikane K."/>
            <person name="Noguchi M."/>
            <person name="Hirakata S."/>
            <person name="Ichikawa N."/>
            <person name="Ohji S."/>
            <person name="Yamazoe A."/>
            <person name="Fujita N."/>
        </authorList>
    </citation>
    <scope>NUCLEOTIDE SEQUENCE [LARGE SCALE GENOMIC DNA]</scope>
    <source>
        <strain evidence="16 17">NBRC 102218</strain>
    </source>
</reference>
<evidence type="ECO:0000256" key="5">
    <source>
        <dbReference type="ARBA" id="ARBA00022642"/>
    </source>
</evidence>
<dbReference type="eggNOG" id="COG1057">
    <property type="taxonomic scope" value="Bacteria"/>
</dbReference>
<dbReference type="Pfam" id="PF01467">
    <property type="entry name" value="CTP_transf_like"/>
    <property type="match status" value="1"/>
</dbReference>
<organism evidence="16 17">
    <name type="scientific">Vibrio ezurae NBRC 102218</name>
    <dbReference type="NCBI Taxonomy" id="1219080"/>
    <lineage>
        <taxon>Bacteria</taxon>
        <taxon>Pseudomonadati</taxon>
        <taxon>Pseudomonadota</taxon>
        <taxon>Gammaproteobacteria</taxon>
        <taxon>Vibrionales</taxon>
        <taxon>Vibrionaceae</taxon>
        <taxon>Vibrio</taxon>
    </lineage>
</organism>
<dbReference type="PANTHER" id="PTHR39321:SF3">
    <property type="entry name" value="PHOSPHOPANTETHEINE ADENYLYLTRANSFERASE"/>
    <property type="match status" value="1"/>
</dbReference>
<keyword evidence="17" id="KW-1185">Reference proteome</keyword>
<evidence type="ECO:0000256" key="1">
    <source>
        <dbReference type="ARBA" id="ARBA00002324"/>
    </source>
</evidence>
<dbReference type="CDD" id="cd02165">
    <property type="entry name" value="NMNAT"/>
    <property type="match status" value="1"/>
</dbReference>
<accession>U3B2Y6</accession>
<evidence type="ECO:0000259" key="15">
    <source>
        <dbReference type="Pfam" id="PF01467"/>
    </source>
</evidence>
<dbReference type="Proteomes" id="UP000016562">
    <property type="component" value="Unassembled WGS sequence"/>
</dbReference>
<evidence type="ECO:0000256" key="7">
    <source>
        <dbReference type="ARBA" id="ARBA00022695"/>
    </source>
</evidence>
<name>U3B2Y6_9VIBR</name>
<keyword evidence="7 16" id="KW-0548">Nucleotidyltransferase</keyword>
<dbReference type="EC" id="2.7.7.18" evidence="4"/>
<dbReference type="AlphaFoldDB" id="U3B2Y6"/>
<evidence type="ECO:0000256" key="8">
    <source>
        <dbReference type="ARBA" id="ARBA00022741"/>
    </source>
</evidence>
<dbReference type="GO" id="GO:0005524">
    <property type="term" value="F:ATP binding"/>
    <property type="evidence" value="ECO:0007669"/>
    <property type="project" value="UniProtKB-KW"/>
</dbReference>
<gene>
    <name evidence="16" type="primary">nadD</name>
    <name evidence="16" type="ORF">VEZ01S_20_00790</name>
</gene>
<keyword evidence="8" id="KW-0547">Nucleotide-binding</keyword>
<proteinExistence type="inferred from homology"/>
<sequence length="174" mass="19792">MNKIAVFGSAFNPPSYGHLSVIERLSHFDQVLLVPSIAHAWGKPMLEYSERCTMIEGFISDIACHNVALSRIEQEIKAEQEGSITTFQVLTALQDDNPDTELTFVMGPDNLFNFAKFDKAKEIMKQWNVLACPETVAIRSTEIREKLAQHQDINHLTTKSVVKILQNQHFYRTI</sequence>
<evidence type="ECO:0000256" key="3">
    <source>
        <dbReference type="ARBA" id="ARBA00009014"/>
    </source>
</evidence>
<dbReference type="SUPFAM" id="SSF52374">
    <property type="entry name" value="Nucleotidylyl transferase"/>
    <property type="match status" value="1"/>
</dbReference>
<keyword evidence="9" id="KW-0067">ATP-binding</keyword>